<dbReference type="InterPro" id="IPR036249">
    <property type="entry name" value="Thioredoxin-like_sf"/>
</dbReference>
<protein>
    <submittedName>
        <fullName evidence="3">Thioredoxin domain-containing protein</fullName>
    </submittedName>
</protein>
<gene>
    <name evidence="3" type="ORF">EVG15_01890</name>
</gene>
<dbReference type="Proteomes" id="UP000319296">
    <property type="component" value="Unassembled WGS sequence"/>
</dbReference>
<keyword evidence="1" id="KW-0175">Coiled coil</keyword>
<evidence type="ECO:0000259" key="2">
    <source>
        <dbReference type="Pfam" id="PF03190"/>
    </source>
</evidence>
<dbReference type="AlphaFoldDB" id="A0A519BPL2"/>
<feature type="coiled-coil region" evidence="1">
    <location>
        <begin position="493"/>
        <end position="520"/>
    </location>
</feature>
<dbReference type="GO" id="GO:0005975">
    <property type="term" value="P:carbohydrate metabolic process"/>
    <property type="evidence" value="ECO:0007669"/>
    <property type="project" value="InterPro"/>
</dbReference>
<evidence type="ECO:0000256" key="1">
    <source>
        <dbReference type="SAM" id="Coils"/>
    </source>
</evidence>
<dbReference type="PANTHER" id="PTHR42899">
    <property type="entry name" value="SPERMATOGENESIS-ASSOCIATED PROTEIN 20"/>
    <property type="match status" value="1"/>
</dbReference>
<comment type="caution">
    <text evidence="3">The sequence shown here is derived from an EMBL/GenBank/DDBJ whole genome shotgun (WGS) entry which is preliminary data.</text>
</comment>
<dbReference type="PANTHER" id="PTHR42899:SF1">
    <property type="entry name" value="SPERMATOGENESIS-ASSOCIATED PROTEIN 20"/>
    <property type="match status" value="1"/>
</dbReference>
<proteinExistence type="predicted"/>
<dbReference type="Pfam" id="PF03190">
    <property type="entry name" value="Thioredox_DsbH"/>
    <property type="match status" value="1"/>
</dbReference>
<dbReference type="Gene3D" id="3.40.30.10">
    <property type="entry name" value="Glutaredoxin"/>
    <property type="match status" value="1"/>
</dbReference>
<dbReference type="SUPFAM" id="SSF48208">
    <property type="entry name" value="Six-hairpin glycosidases"/>
    <property type="match status" value="2"/>
</dbReference>
<feature type="domain" description="Spermatogenesis-associated protein 20-like TRX" evidence="2">
    <location>
        <begin position="2"/>
        <end position="162"/>
    </location>
</feature>
<sequence>MNNLKSEKSAYLQSAVNQPVNWYPWCKEAFETAKTKNIPVLMDIGAVWCHWCHVIDEESYEDEETASIINDNFIAIKVDKDERPDIDGRYQKAVTAFAGQGGWPLTAFLTYEGYFFYGGTYYPKESKFGLPAFKTVLLQISKYYTENKELVLEQSKDFYNELFDEKKGLAGKGASLFYQTNDLKHIFSSSYDLSLKDTEKKIKKLAAESAKEFLVHFDYENGGLDESPKFYYFPVLEMLYYDYLINSNKESFGAGLFALAKIALGGVFDQVEGGFHRYSTDKKWIIPHFEKLASDNASGLRIYVKYYSRIKIYSGLNLNLNLDIGELQSLLLNAINKTLDFLTERLYDRINGGFYSSMSADVSGESITDDGSFYTWTEDELKNAIFSNDKTLSYNELKFSEAEFLLNFNKEDGTMPDGRKVIYFKENAFKKENYEKTNSLINKLKEVRNKRKLPFIDKLKYASVNGNIIYALTEVYKIFKEDYQSSEINTIKINSSDNNADNFNNNNETLINKIKEIAEKSIKPFTECFDKNGDVGRFIGEYTESNLEDNSYILSALIGLYEITLKEEYLEYAKKIGNYIIVNFYDGDNGGFYDVRKNSKTPLIGFLNFKEKSILDYGGYSSNALVLCGITKLYYLTSDDVFERAAAVSAEYFINYASVYKHNIAGFISGIMEYSIYKKK</sequence>
<dbReference type="PIRSF" id="PIRSF006402">
    <property type="entry name" value="UCP006402_thioredoxin"/>
    <property type="match status" value="1"/>
</dbReference>
<dbReference type="EMBL" id="SGBB01000002">
    <property type="protein sequence ID" value="RZD19212.1"/>
    <property type="molecule type" value="Genomic_DNA"/>
</dbReference>
<dbReference type="InterPro" id="IPR004879">
    <property type="entry name" value="Ssp411-like_TRX"/>
</dbReference>
<dbReference type="SUPFAM" id="SSF52833">
    <property type="entry name" value="Thioredoxin-like"/>
    <property type="match status" value="1"/>
</dbReference>
<dbReference type="InterPro" id="IPR024705">
    <property type="entry name" value="Ssp411"/>
</dbReference>
<dbReference type="CDD" id="cd02955">
    <property type="entry name" value="SSP411"/>
    <property type="match status" value="1"/>
</dbReference>
<reference evidence="3 4" key="1">
    <citation type="journal article" date="2019" name="ISME J.">
        <title>Insights into ecological role of a new deltaproteobacterial order Candidatus Acidulodesulfobacterales by metagenomics and metatranscriptomics.</title>
        <authorList>
            <person name="Tan S."/>
            <person name="Liu J."/>
            <person name="Fang Y."/>
            <person name="Hedlund B.P."/>
            <person name="Lian Z.H."/>
            <person name="Huang L.Y."/>
            <person name="Li J.T."/>
            <person name="Huang L.N."/>
            <person name="Li W.J."/>
            <person name="Jiang H.C."/>
            <person name="Dong H.L."/>
            <person name="Shu W.S."/>
        </authorList>
    </citation>
    <scope>NUCLEOTIDE SEQUENCE [LARGE SCALE GENOMIC DNA]</scope>
    <source>
        <strain evidence="3">AP1</strain>
    </source>
</reference>
<organism evidence="3 4">
    <name type="scientific">Candidatus Acididesulfobacter diazotrophicus</name>
    <dbReference type="NCBI Taxonomy" id="2597226"/>
    <lineage>
        <taxon>Bacteria</taxon>
        <taxon>Deltaproteobacteria</taxon>
        <taxon>Candidatus Acidulodesulfobacterales</taxon>
        <taxon>Candidatus Acididesulfobacter</taxon>
    </lineage>
</organism>
<evidence type="ECO:0000313" key="4">
    <source>
        <dbReference type="Proteomes" id="UP000319296"/>
    </source>
</evidence>
<accession>A0A519BPL2</accession>
<dbReference type="InterPro" id="IPR008928">
    <property type="entry name" value="6-hairpin_glycosidase_sf"/>
</dbReference>
<evidence type="ECO:0000313" key="3">
    <source>
        <dbReference type="EMBL" id="RZD19212.1"/>
    </source>
</evidence>
<name>A0A519BPL2_9DELT</name>